<protein>
    <submittedName>
        <fullName evidence="1">Uncharacterized protein</fullName>
    </submittedName>
</protein>
<comment type="caution">
    <text evidence="1">The sequence shown here is derived from an EMBL/GenBank/DDBJ whole genome shotgun (WGS) entry which is preliminary data.</text>
</comment>
<name>A0ABU7DHC7_9TELE</name>
<keyword evidence="2" id="KW-1185">Reference proteome</keyword>
<dbReference type="EMBL" id="JAHUTJ010025298">
    <property type="protein sequence ID" value="MED6273890.1"/>
    <property type="molecule type" value="Genomic_DNA"/>
</dbReference>
<feature type="non-terminal residue" evidence="1">
    <location>
        <position position="1"/>
    </location>
</feature>
<dbReference type="Proteomes" id="UP001352852">
    <property type="component" value="Unassembled WGS sequence"/>
</dbReference>
<proteinExistence type="predicted"/>
<evidence type="ECO:0000313" key="2">
    <source>
        <dbReference type="Proteomes" id="UP001352852"/>
    </source>
</evidence>
<organism evidence="1 2">
    <name type="scientific">Characodon lateralis</name>
    <dbReference type="NCBI Taxonomy" id="208331"/>
    <lineage>
        <taxon>Eukaryota</taxon>
        <taxon>Metazoa</taxon>
        <taxon>Chordata</taxon>
        <taxon>Craniata</taxon>
        <taxon>Vertebrata</taxon>
        <taxon>Euteleostomi</taxon>
        <taxon>Actinopterygii</taxon>
        <taxon>Neopterygii</taxon>
        <taxon>Teleostei</taxon>
        <taxon>Neoteleostei</taxon>
        <taxon>Acanthomorphata</taxon>
        <taxon>Ovalentaria</taxon>
        <taxon>Atherinomorphae</taxon>
        <taxon>Cyprinodontiformes</taxon>
        <taxon>Goodeidae</taxon>
        <taxon>Characodon</taxon>
    </lineage>
</organism>
<gene>
    <name evidence="1" type="ORF">CHARACLAT_010891</name>
</gene>
<evidence type="ECO:0000313" key="1">
    <source>
        <dbReference type="EMBL" id="MED6273890.1"/>
    </source>
</evidence>
<sequence length="108" mass="12258">VTAGVSLSCVVSPSKQPDHQDPDHWFHFVSHPEHCCLYSPLQEVDCVSSFSTCHIKSSFNTLHAALQRWAKQPSFLIISYYSQHRAPLQQPQLHYALRGIVTNETKIV</sequence>
<accession>A0ABU7DHC7</accession>
<reference evidence="1 2" key="1">
    <citation type="submission" date="2021-06" db="EMBL/GenBank/DDBJ databases">
        <authorList>
            <person name="Palmer J.M."/>
        </authorList>
    </citation>
    <scope>NUCLEOTIDE SEQUENCE [LARGE SCALE GENOMIC DNA]</scope>
    <source>
        <strain evidence="1 2">CL_MEX2019</strain>
        <tissue evidence="1">Muscle</tissue>
    </source>
</reference>